<comment type="caution">
    <text evidence="8">The sequence shown here is derived from an EMBL/GenBank/DDBJ whole genome shotgun (WGS) entry which is preliminary data.</text>
</comment>
<keyword evidence="3 7" id="KW-0812">Transmembrane</keyword>
<dbReference type="PANTHER" id="PTHR32196">
    <property type="entry name" value="ABC TRANSPORTER PERMEASE PROTEIN YPHD-RELATED-RELATED"/>
    <property type="match status" value="1"/>
</dbReference>
<keyword evidence="2" id="KW-1003">Cell membrane</keyword>
<dbReference type="AlphaFoldDB" id="A0A540VKT2"/>
<sequence>MNEPTVSARASTPERGRARSGRRWRELAAEHPTWVLTGVLVFLILLTGSIQPNYLSVSGARNTLLQAAPLGILAGAQTLLMLTGGIDLSVTMIATGSAYVAANQSPNGAAVAILLGIAVGLIAGSANGVGVAVFRVNPLIMTLAMSGILLGLFTAWTQTILQGSTTVAPFIKLMGGGSFLGNRIPYSVVVWLLVAVVLIWLLRRTGWGRLLYAVGDNEVAVRLAGVRVWQVRISAYVAAGVLSSIAGILLAGRTGAVDLQLANAFLLPSVAAAVIGGTSIFGGVGRYEGTILGALILSVLNSMLTFLNVGQAIQQMVYGLIVLALAWGYAGLTRQN</sequence>
<feature type="compositionally biased region" description="Basic and acidic residues" evidence="6">
    <location>
        <begin position="12"/>
        <end position="21"/>
    </location>
</feature>
<evidence type="ECO:0000256" key="7">
    <source>
        <dbReference type="SAM" id="Phobius"/>
    </source>
</evidence>
<gene>
    <name evidence="8" type="ORF">FKZ61_02625</name>
</gene>
<dbReference type="PANTHER" id="PTHR32196:SF72">
    <property type="entry name" value="RIBOSE IMPORT PERMEASE PROTEIN RBSC"/>
    <property type="match status" value="1"/>
</dbReference>
<evidence type="ECO:0000313" key="9">
    <source>
        <dbReference type="Proteomes" id="UP000317371"/>
    </source>
</evidence>
<evidence type="ECO:0000256" key="1">
    <source>
        <dbReference type="ARBA" id="ARBA00004651"/>
    </source>
</evidence>
<feature type="transmembrane region" description="Helical" evidence="7">
    <location>
        <begin position="290"/>
        <end position="309"/>
    </location>
</feature>
<feature type="transmembrane region" description="Helical" evidence="7">
    <location>
        <begin position="233"/>
        <end position="252"/>
    </location>
</feature>
<accession>A0A540VKT2</accession>
<dbReference type="InParanoid" id="A0A540VKT2"/>
<proteinExistence type="predicted"/>
<keyword evidence="4 7" id="KW-1133">Transmembrane helix</keyword>
<feature type="transmembrane region" description="Helical" evidence="7">
    <location>
        <begin position="316"/>
        <end position="332"/>
    </location>
</feature>
<feature type="region of interest" description="Disordered" evidence="6">
    <location>
        <begin position="1"/>
        <end position="21"/>
    </location>
</feature>
<keyword evidence="5 7" id="KW-0472">Membrane</keyword>
<reference evidence="8 9" key="1">
    <citation type="submission" date="2019-06" db="EMBL/GenBank/DDBJ databases">
        <title>Genome sequence of Litorilinea aerophila BAA-2444.</title>
        <authorList>
            <person name="Maclea K.S."/>
            <person name="Maurais E.G."/>
            <person name="Iannazzi L.C."/>
        </authorList>
    </citation>
    <scope>NUCLEOTIDE SEQUENCE [LARGE SCALE GENOMIC DNA]</scope>
    <source>
        <strain evidence="8 9">ATCC BAA-2444</strain>
    </source>
</reference>
<dbReference type="Proteomes" id="UP000317371">
    <property type="component" value="Unassembled WGS sequence"/>
</dbReference>
<protein>
    <submittedName>
        <fullName evidence="8">ABC transporter permease</fullName>
    </submittedName>
</protein>
<dbReference type="Pfam" id="PF02653">
    <property type="entry name" value="BPD_transp_2"/>
    <property type="match status" value="1"/>
</dbReference>
<feature type="transmembrane region" description="Helical" evidence="7">
    <location>
        <begin position="184"/>
        <end position="202"/>
    </location>
</feature>
<evidence type="ECO:0000256" key="4">
    <source>
        <dbReference type="ARBA" id="ARBA00022989"/>
    </source>
</evidence>
<feature type="transmembrane region" description="Helical" evidence="7">
    <location>
        <begin position="140"/>
        <end position="163"/>
    </location>
</feature>
<evidence type="ECO:0000256" key="3">
    <source>
        <dbReference type="ARBA" id="ARBA00022692"/>
    </source>
</evidence>
<feature type="transmembrane region" description="Helical" evidence="7">
    <location>
        <begin position="109"/>
        <end position="134"/>
    </location>
</feature>
<comment type="subcellular location">
    <subcellularLocation>
        <location evidence="1">Cell membrane</location>
        <topology evidence="1">Multi-pass membrane protein</topology>
    </subcellularLocation>
</comment>
<feature type="transmembrane region" description="Helical" evidence="7">
    <location>
        <begin position="70"/>
        <end position="102"/>
    </location>
</feature>
<dbReference type="InterPro" id="IPR001851">
    <property type="entry name" value="ABC_transp_permease"/>
</dbReference>
<dbReference type="EMBL" id="VIGC01000003">
    <property type="protein sequence ID" value="TQE97332.1"/>
    <property type="molecule type" value="Genomic_DNA"/>
</dbReference>
<evidence type="ECO:0000256" key="6">
    <source>
        <dbReference type="SAM" id="MobiDB-lite"/>
    </source>
</evidence>
<organism evidence="8 9">
    <name type="scientific">Litorilinea aerophila</name>
    <dbReference type="NCBI Taxonomy" id="1204385"/>
    <lineage>
        <taxon>Bacteria</taxon>
        <taxon>Bacillati</taxon>
        <taxon>Chloroflexota</taxon>
        <taxon>Caldilineae</taxon>
        <taxon>Caldilineales</taxon>
        <taxon>Caldilineaceae</taxon>
        <taxon>Litorilinea</taxon>
    </lineage>
</organism>
<feature type="transmembrane region" description="Helical" evidence="7">
    <location>
        <begin position="32"/>
        <end position="50"/>
    </location>
</feature>
<dbReference type="GO" id="GO:0022857">
    <property type="term" value="F:transmembrane transporter activity"/>
    <property type="evidence" value="ECO:0007669"/>
    <property type="project" value="InterPro"/>
</dbReference>
<dbReference type="RefSeq" id="WP_141608525.1">
    <property type="nucleotide sequence ID" value="NZ_VIGC02000003.1"/>
</dbReference>
<feature type="transmembrane region" description="Helical" evidence="7">
    <location>
        <begin position="264"/>
        <end position="284"/>
    </location>
</feature>
<name>A0A540VKT2_9CHLR</name>
<dbReference type="GO" id="GO:0005886">
    <property type="term" value="C:plasma membrane"/>
    <property type="evidence" value="ECO:0007669"/>
    <property type="project" value="UniProtKB-SubCell"/>
</dbReference>
<feature type="compositionally biased region" description="Polar residues" evidence="6">
    <location>
        <begin position="1"/>
        <end position="10"/>
    </location>
</feature>
<evidence type="ECO:0000313" key="8">
    <source>
        <dbReference type="EMBL" id="TQE97332.1"/>
    </source>
</evidence>
<keyword evidence="9" id="KW-1185">Reference proteome</keyword>
<dbReference type="CDD" id="cd06579">
    <property type="entry name" value="TM_PBP1_transp_AraH_like"/>
    <property type="match status" value="1"/>
</dbReference>
<dbReference type="OrthoDB" id="9797838at2"/>
<evidence type="ECO:0000256" key="2">
    <source>
        <dbReference type="ARBA" id="ARBA00022475"/>
    </source>
</evidence>
<evidence type="ECO:0000256" key="5">
    <source>
        <dbReference type="ARBA" id="ARBA00023136"/>
    </source>
</evidence>